<organism evidence="2 3">
    <name type="scientific">Stylosanthes scabra</name>
    <dbReference type="NCBI Taxonomy" id="79078"/>
    <lineage>
        <taxon>Eukaryota</taxon>
        <taxon>Viridiplantae</taxon>
        <taxon>Streptophyta</taxon>
        <taxon>Embryophyta</taxon>
        <taxon>Tracheophyta</taxon>
        <taxon>Spermatophyta</taxon>
        <taxon>Magnoliopsida</taxon>
        <taxon>eudicotyledons</taxon>
        <taxon>Gunneridae</taxon>
        <taxon>Pentapetalae</taxon>
        <taxon>rosids</taxon>
        <taxon>fabids</taxon>
        <taxon>Fabales</taxon>
        <taxon>Fabaceae</taxon>
        <taxon>Papilionoideae</taxon>
        <taxon>50 kb inversion clade</taxon>
        <taxon>dalbergioids sensu lato</taxon>
        <taxon>Dalbergieae</taxon>
        <taxon>Pterocarpus clade</taxon>
        <taxon>Stylosanthes</taxon>
    </lineage>
</organism>
<dbReference type="Proteomes" id="UP001341840">
    <property type="component" value="Unassembled WGS sequence"/>
</dbReference>
<keyword evidence="3" id="KW-1185">Reference proteome</keyword>
<protein>
    <submittedName>
        <fullName evidence="2">Uncharacterized protein</fullName>
    </submittedName>
</protein>
<sequence length="106" mass="12298">MKSPITSRRIAVVVHAVGLASTYKSLLLLLSLLVRHLPLIVRRLYLEVATSLRCIAAVRVSQLCFRLVRRMRITDRIRKLQELMPNMDKVIGFQIRGGYMDMFWLT</sequence>
<accession>A0ABU6XGN9</accession>
<reference evidence="2 3" key="1">
    <citation type="journal article" date="2023" name="Plants (Basel)">
        <title>Bridging the Gap: Combining Genomics and Transcriptomics Approaches to Understand Stylosanthes scabra, an Orphan Legume from the Brazilian Caatinga.</title>
        <authorList>
            <person name="Ferreira-Neto J.R.C."/>
            <person name="da Silva M.D."/>
            <person name="Binneck E."/>
            <person name="de Melo N.F."/>
            <person name="da Silva R.H."/>
            <person name="de Melo A.L.T.M."/>
            <person name="Pandolfi V."/>
            <person name="Bustamante F.O."/>
            <person name="Brasileiro-Vidal A.C."/>
            <person name="Benko-Iseppon A.M."/>
        </authorList>
    </citation>
    <scope>NUCLEOTIDE SEQUENCE [LARGE SCALE GENOMIC DNA]</scope>
    <source>
        <tissue evidence="2">Leaves</tissue>
    </source>
</reference>
<dbReference type="EMBL" id="JASCZI010211689">
    <property type="protein sequence ID" value="MED6195918.1"/>
    <property type="molecule type" value="Genomic_DNA"/>
</dbReference>
<evidence type="ECO:0000256" key="1">
    <source>
        <dbReference type="SAM" id="Phobius"/>
    </source>
</evidence>
<proteinExistence type="predicted"/>
<evidence type="ECO:0000313" key="3">
    <source>
        <dbReference type="Proteomes" id="UP001341840"/>
    </source>
</evidence>
<keyword evidence="1" id="KW-0812">Transmembrane</keyword>
<keyword evidence="1" id="KW-1133">Transmembrane helix</keyword>
<evidence type="ECO:0000313" key="2">
    <source>
        <dbReference type="EMBL" id="MED6195918.1"/>
    </source>
</evidence>
<comment type="caution">
    <text evidence="2">The sequence shown here is derived from an EMBL/GenBank/DDBJ whole genome shotgun (WGS) entry which is preliminary data.</text>
</comment>
<keyword evidence="1" id="KW-0472">Membrane</keyword>
<gene>
    <name evidence="2" type="ORF">PIB30_042390</name>
</gene>
<name>A0ABU6XGN9_9FABA</name>
<feature type="transmembrane region" description="Helical" evidence="1">
    <location>
        <begin position="12"/>
        <end position="33"/>
    </location>
</feature>